<comment type="caution">
    <text evidence="2">The sequence shown here is derived from an EMBL/GenBank/DDBJ whole genome shotgun (WGS) entry which is preliminary data.</text>
</comment>
<dbReference type="RefSeq" id="XP_038746978.1">
    <property type="nucleotide sequence ID" value="XM_038887936.1"/>
</dbReference>
<proteinExistence type="predicted"/>
<name>A0A9P6LMH4_9PEZI</name>
<reference evidence="2" key="1">
    <citation type="submission" date="2020-03" db="EMBL/GenBank/DDBJ databases">
        <authorList>
            <person name="He L."/>
        </authorList>
    </citation>
    <scope>NUCLEOTIDE SEQUENCE</scope>
    <source>
        <strain evidence="2">CkLH20</strain>
    </source>
</reference>
<dbReference type="EMBL" id="JAATWM020000014">
    <property type="protein sequence ID" value="KAF9877517.1"/>
    <property type="molecule type" value="Genomic_DNA"/>
</dbReference>
<protein>
    <submittedName>
        <fullName evidence="2">Uncharacterized protein</fullName>
    </submittedName>
</protein>
<dbReference type="OrthoDB" id="4836402at2759"/>
<keyword evidence="3" id="KW-1185">Reference proteome</keyword>
<feature type="transmembrane region" description="Helical" evidence="1">
    <location>
        <begin position="58"/>
        <end position="82"/>
    </location>
</feature>
<organism evidence="2 3">
    <name type="scientific">Colletotrichum karsti</name>
    <dbReference type="NCBI Taxonomy" id="1095194"/>
    <lineage>
        <taxon>Eukaryota</taxon>
        <taxon>Fungi</taxon>
        <taxon>Dikarya</taxon>
        <taxon>Ascomycota</taxon>
        <taxon>Pezizomycotina</taxon>
        <taxon>Sordariomycetes</taxon>
        <taxon>Hypocreomycetidae</taxon>
        <taxon>Glomerellales</taxon>
        <taxon>Glomerellaceae</taxon>
        <taxon>Colletotrichum</taxon>
        <taxon>Colletotrichum boninense species complex</taxon>
    </lineage>
</organism>
<sequence length="179" mass="20049">MWNANLTQESPESPVGILALNNIFELWECLIIGLLAIDLVITLYGLGSEIPDAVLPEAHAESVAVIAFTELILLMQLLQILLPTYPTSEFESLARSRKLSERTLCKWIGGLFGTQGAEFAASTPKLEANELRTFGFFLIPVAAAVGWKWRRLRRRLRRAGREDEAALIARVFRVWAARN</sequence>
<feature type="transmembrane region" description="Helical" evidence="1">
    <location>
        <begin position="24"/>
        <end position="46"/>
    </location>
</feature>
<dbReference type="AlphaFoldDB" id="A0A9P6LMH4"/>
<accession>A0A9P6LMH4</accession>
<keyword evidence="1" id="KW-0812">Transmembrane</keyword>
<evidence type="ECO:0000256" key="1">
    <source>
        <dbReference type="SAM" id="Phobius"/>
    </source>
</evidence>
<evidence type="ECO:0000313" key="2">
    <source>
        <dbReference type="EMBL" id="KAF9877517.1"/>
    </source>
</evidence>
<gene>
    <name evidence="2" type="ORF">CkaCkLH20_05217</name>
</gene>
<evidence type="ECO:0000313" key="3">
    <source>
        <dbReference type="Proteomes" id="UP000781932"/>
    </source>
</evidence>
<keyword evidence="1" id="KW-1133">Transmembrane helix</keyword>
<dbReference type="GeneID" id="62161010"/>
<keyword evidence="1" id="KW-0472">Membrane</keyword>
<dbReference type="Proteomes" id="UP000781932">
    <property type="component" value="Unassembled WGS sequence"/>
</dbReference>
<reference evidence="2" key="2">
    <citation type="submission" date="2020-11" db="EMBL/GenBank/DDBJ databases">
        <title>Whole genome sequencing of Colletotrichum sp.</title>
        <authorList>
            <person name="Li H."/>
        </authorList>
    </citation>
    <scope>NUCLEOTIDE SEQUENCE</scope>
    <source>
        <strain evidence="2">CkLH20</strain>
    </source>
</reference>